<dbReference type="SUPFAM" id="SSF48403">
    <property type="entry name" value="Ankyrin repeat"/>
    <property type="match status" value="2"/>
</dbReference>
<dbReference type="Pfam" id="PF00791">
    <property type="entry name" value="ZU5"/>
    <property type="match status" value="1"/>
</dbReference>
<evidence type="ECO:0000256" key="9">
    <source>
        <dbReference type="PROSITE-ProRule" id="PRU00023"/>
    </source>
</evidence>
<reference evidence="13" key="1">
    <citation type="submission" date="2025-08" db="UniProtKB">
        <authorList>
            <consortium name="Ensembl"/>
        </authorList>
    </citation>
    <scope>IDENTIFICATION</scope>
</reference>
<dbReference type="PANTHER" id="PTHR24123:SF74">
    <property type="entry name" value="ANKYRIN 3"/>
    <property type="match status" value="1"/>
</dbReference>
<feature type="repeat" description="ANK" evidence="9">
    <location>
        <begin position="246"/>
        <end position="278"/>
    </location>
</feature>
<dbReference type="SMART" id="SM00005">
    <property type="entry name" value="DEATH"/>
    <property type="match status" value="1"/>
</dbReference>
<dbReference type="PRINTS" id="PR01415">
    <property type="entry name" value="ANKYRIN"/>
</dbReference>
<dbReference type="SMART" id="SM00248">
    <property type="entry name" value="ANK"/>
    <property type="match status" value="20"/>
</dbReference>
<dbReference type="InterPro" id="IPR000488">
    <property type="entry name" value="Death_dom"/>
</dbReference>
<feature type="repeat" description="ANK" evidence="9">
    <location>
        <begin position="312"/>
        <end position="344"/>
    </location>
</feature>
<dbReference type="Pfam" id="PF00023">
    <property type="entry name" value="Ank"/>
    <property type="match status" value="3"/>
</dbReference>
<dbReference type="GO" id="GO:0005856">
    <property type="term" value="C:cytoskeleton"/>
    <property type="evidence" value="ECO:0007669"/>
    <property type="project" value="UniProtKB-SubCell"/>
</dbReference>
<feature type="repeat" description="ANK" evidence="9">
    <location>
        <begin position="107"/>
        <end position="139"/>
    </location>
</feature>
<feature type="repeat" description="ANK" evidence="9">
    <location>
        <begin position="411"/>
        <end position="443"/>
    </location>
</feature>
<feature type="domain" description="ZU5" evidence="12">
    <location>
        <begin position="1095"/>
        <end position="1242"/>
    </location>
</feature>
<feature type="repeat" description="ANK" evidence="9">
    <location>
        <begin position="345"/>
        <end position="377"/>
    </location>
</feature>
<evidence type="ECO:0000256" key="3">
    <source>
        <dbReference type="ARBA" id="ARBA00022490"/>
    </source>
</evidence>
<dbReference type="Pfam" id="PF17809">
    <property type="entry name" value="UPA_2"/>
    <property type="match status" value="1"/>
</dbReference>
<feature type="region of interest" description="Disordered" evidence="10">
    <location>
        <begin position="1539"/>
        <end position="1559"/>
    </location>
</feature>
<dbReference type="CDD" id="cd08803">
    <property type="entry name" value="Death_ank3"/>
    <property type="match status" value="1"/>
</dbReference>
<dbReference type="Gene3D" id="1.25.40.20">
    <property type="entry name" value="Ankyrin repeat-containing domain"/>
    <property type="match status" value="3"/>
</dbReference>
<keyword evidence="3" id="KW-0963">Cytoplasm</keyword>
<keyword evidence="6 9" id="KW-0040">ANK repeat</keyword>
<dbReference type="InterPro" id="IPR040745">
    <property type="entry name" value="Ankyrin_UPA"/>
</dbReference>
<dbReference type="PROSITE" id="PS50297">
    <property type="entry name" value="ANK_REP_REGION"/>
    <property type="match status" value="19"/>
</dbReference>
<feature type="repeat" description="ANK" evidence="9">
    <location>
        <begin position="510"/>
        <end position="542"/>
    </location>
</feature>
<evidence type="ECO:0000256" key="6">
    <source>
        <dbReference type="ARBA" id="ARBA00023043"/>
    </source>
</evidence>
<feature type="repeat" description="ANK" evidence="9">
    <location>
        <begin position="74"/>
        <end position="106"/>
    </location>
</feature>
<organism evidence="13 14">
    <name type="scientific">Oreochromis niloticus</name>
    <name type="common">Nile tilapia</name>
    <name type="synonym">Tilapia nilotica</name>
    <dbReference type="NCBI Taxonomy" id="8128"/>
    <lineage>
        <taxon>Eukaryota</taxon>
        <taxon>Metazoa</taxon>
        <taxon>Chordata</taxon>
        <taxon>Craniata</taxon>
        <taxon>Vertebrata</taxon>
        <taxon>Euteleostomi</taxon>
        <taxon>Actinopterygii</taxon>
        <taxon>Neopterygii</taxon>
        <taxon>Teleostei</taxon>
        <taxon>Neoteleostei</taxon>
        <taxon>Acanthomorphata</taxon>
        <taxon>Ovalentaria</taxon>
        <taxon>Cichlomorphae</taxon>
        <taxon>Cichliformes</taxon>
        <taxon>Cichlidae</taxon>
        <taxon>African cichlids</taxon>
        <taxon>Pseudocrenilabrinae</taxon>
        <taxon>Oreochromini</taxon>
        <taxon>Oreochromis</taxon>
    </lineage>
</organism>
<dbReference type="InterPro" id="IPR036770">
    <property type="entry name" value="Ankyrin_rpt-contain_sf"/>
</dbReference>
<dbReference type="InterPro" id="IPR000906">
    <property type="entry name" value="ZU5_dom"/>
</dbReference>
<dbReference type="PROSITE" id="PS51145">
    <property type="entry name" value="ZU5"/>
    <property type="match status" value="2"/>
</dbReference>
<feature type="repeat" description="ANK" evidence="9">
    <location>
        <begin position="213"/>
        <end position="245"/>
    </location>
</feature>
<dbReference type="PANTHER" id="PTHR24123">
    <property type="entry name" value="ANKYRIN REPEAT-CONTAINING"/>
    <property type="match status" value="1"/>
</dbReference>
<feature type="domain" description="ZU5" evidence="12">
    <location>
        <begin position="938"/>
        <end position="1093"/>
    </location>
</feature>
<feature type="repeat" description="ANK" evidence="9">
    <location>
        <begin position="279"/>
        <end position="311"/>
    </location>
</feature>
<dbReference type="FunFam" id="1.25.40.20:FF:000001">
    <property type="entry name" value="Ankyrin-2 isoform 2"/>
    <property type="match status" value="1"/>
</dbReference>
<dbReference type="FunFam" id="2.60.220.30:FF:000002">
    <property type="entry name" value="Ankyrin-3 isoform 2"/>
    <property type="match status" value="1"/>
</dbReference>
<feature type="repeat" description="ANK" evidence="9">
    <location>
        <begin position="642"/>
        <end position="674"/>
    </location>
</feature>
<sequence>FREFNPTDVNACYLRAARAGNLEKALDYLKNGVDINICNQNGLNALHLASKEGHVEVVAELIKQGANVDAATKKGNTALHIASLAGQTEVVKELVTHGANVNAQSQNGFTPLYMAAQENHLDVVQFLLDNGSSQSIATEDGFTPLAVALQQGHDQVVSLLLENDTKGKVRLPALHIAARKDDTKAAALLLQNDHNADVESKIWSYSFIVPARNDITPLHVASKRGNSNMVRLLLERGAKIDARTKDGLTPLHCGARSGHEQVVEMLLNRGAPILSKTKNGLSPLHMATQGDHLNCVQLLLHHDVPVDDVTNDYLTALHVAAHCGHYKVAKVIVDKKANPNAKALNGFTPLHIACKKNRLKVMELLLKHGASIQAVTESGLTPIHVAAFMGHENIVHQLINHGASPNTSNVRGETALHMAARAGQSNVVRYLIQNGARVDAKAKDDQTPLHISSRLGKQDIVQQLLANGACPDATTNSGYTPLHLAAREGHRDIAAMLLDHGASMGITTKKGFTPLHVAAKYGKIEVANLLLQKNAQPDAAGKSGLTPLHVAAHYDNQKVALLLLNQGASPHAAAKNGYTPLHIAAKKNQMEITTTLLEYSASTNSVTRQGITPLHLAAQEGNVDIVTLLLARDAPVNMGNKLGYTPLHVACHYGNVKMVNFLLKNQAKVNAKTKVTVIFVYIHHTSLIFCLCEHLLTLPLIPPPQNGYTPLHQAAQQGHTHIINLLLHHGALPNELTNNGNSALSIARRLGYISVVDTLKVVTEETLTTQTVIEKHKMNVPETTNELLDMSDDEVYKANIPEMITEDYFSDVEEGDDAMTGDTDKYMAPQDLRELGDDSLPQDGYMGFSIGARSQSLRSFSSDRSNMLNRSSFTRDSMMIEEILAPSKEMHLAAAKDFDSDSLRRYSWTADALDNVNLVSSPIHSGFSSPLPQYDSRFLVSFMVDARGGSMRGSRHNGMRIIIPPRKCTAPTRITCRLVKRHKLASPPPMVEGEGLASRLVEVGPAGAQFLGPVIVEIPHFGSMRGQERELILLRSENGETWKEHLYDCKTDDLNQLLNGMDEELDSPNELERKRICRIITKDFPQYFAVVSRIRQETHQMGPEGGTLCSRSVPLVQASFPEGALTKKIKVGLQAQPVPDEAVKKILGNRATFSPIVTVEPRRRKFHKPITMTIPVPPLSGEGLTNGYKGDYTPSLRLLCSITGGTSPAQWEDITGTTPLTFVNDCVSFTTNVSARFWLADCHQIPETVGLATQLYRELICVPYMAKFVVFAKMNDPVESSLRCFCMTDDKVDKTLEQQENFEEVARSKDIEVLEGRPIYVDCYGNLAPLTKAGQQLVLNFYAFKENRLPFCVKVRDPSQEPCGRLTFLKECKITKGLPQTAVCNLNITLPAVKKTEKPDRQRHTFASLALRKRYSYLAEPALSPHSPCERTDLRMAIVADHLGLSWTELARELDFSVDEINLIRVENPNSLTAQSFMLLKKWVHRDGKNATTDALTAVLTKINRLDIVTLLEGPIFDYGNISGTRCFADDNAVFPDQSDAQRDQAEETRREATSPSTKSRWESVLHRESCLEALKKSITVYYIILLLLCGLKIFNPLRLAQFFYHMLTSYMNPTHSGLVDVTLLLGCLHQESVREKVSDSDEETTVTTRVIRRRVVLKGEEARNIPGDSVTEEQFIDEDGNLVTRKVTSLSPPLLFLSYTTCICHVQPQ</sequence>
<name>A0A669B4B5_ORENI</name>
<feature type="compositionally biased region" description="Basic and acidic residues" evidence="10">
    <location>
        <begin position="1540"/>
        <end position="1553"/>
    </location>
</feature>
<accession>A0A669B4B5</accession>
<dbReference type="OMA" id="FMIKTRA"/>
<feature type="repeat" description="ANK" evidence="9">
    <location>
        <begin position="378"/>
        <end position="410"/>
    </location>
</feature>
<dbReference type="SMART" id="SM00218">
    <property type="entry name" value="ZU5"/>
    <property type="match status" value="1"/>
</dbReference>
<dbReference type="InterPro" id="IPR037971">
    <property type="entry name" value="Ank3_Death"/>
</dbReference>
<evidence type="ECO:0000256" key="5">
    <source>
        <dbReference type="ARBA" id="ARBA00022737"/>
    </source>
</evidence>
<dbReference type="InterPro" id="IPR002110">
    <property type="entry name" value="Ankyrin_rpt"/>
</dbReference>
<dbReference type="FunFam" id="1.25.40.20:FF:000915">
    <property type="entry name" value="Uncharacterized protein"/>
    <property type="match status" value="1"/>
</dbReference>
<feature type="repeat" description="ANK" evidence="9">
    <location>
        <begin position="576"/>
        <end position="608"/>
    </location>
</feature>
<dbReference type="FunFam" id="1.25.40.20:FF:000003">
    <property type="entry name" value="Ankyrin, isoform B"/>
    <property type="match status" value="1"/>
</dbReference>
<evidence type="ECO:0000256" key="10">
    <source>
        <dbReference type="SAM" id="MobiDB-lite"/>
    </source>
</evidence>
<feature type="repeat" description="ANK" evidence="9">
    <location>
        <begin position="477"/>
        <end position="509"/>
    </location>
</feature>
<keyword evidence="5" id="KW-0677">Repeat</keyword>
<keyword evidence="14" id="KW-1185">Reference proteome</keyword>
<dbReference type="InterPro" id="IPR011029">
    <property type="entry name" value="DEATH-like_dom_sf"/>
</dbReference>
<evidence type="ECO:0000256" key="8">
    <source>
        <dbReference type="ARBA" id="ARBA00023212"/>
    </source>
</evidence>
<dbReference type="Proteomes" id="UP000005207">
    <property type="component" value="Unplaced"/>
</dbReference>
<dbReference type="Pfam" id="PF12796">
    <property type="entry name" value="Ank_2"/>
    <property type="match status" value="6"/>
</dbReference>
<feature type="repeat" description="ANK" evidence="9">
    <location>
        <begin position="140"/>
        <end position="163"/>
    </location>
</feature>
<proteinExistence type="predicted"/>
<feature type="repeat" description="ANK" evidence="9">
    <location>
        <begin position="41"/>
        <end position="73"/>
    </location>
</feature>
<feature type="repeat" description="ANK" evidence="9">
    <location>
        <begin position="444"/>
        <end position="476"/>
    </location>
</feature>
<dbReference type="Pfam" id="PF00531">
    <property type="entry name" value="Death"/>
    <property type="match status" value="1"/>
</dbReference>
<evidence type="ECO:0000256" key="7">
    <source>
        <dbReference type="ARBA" id="ARBA00023136"/>
    </source>
</evidence>
<comment type="subcellular location">
    <subcellularLocation>
        <location evidence="1">Cytoplasm</location>
        <location evidence="1">Cytoskeleton</location>
    </subcellularLocation>
    <subcellularLocation>
        <location evidence="2">Membrane</location>
    </subcellularLocation>
</comment>
<evidence type="ECO:0000256" key="1">
    <source>
        <dbReference type="ARBA" id="ARBA00004245"/>
    </source>
</evidence>
<evidence type="ECO:0000256" key="2">
    <source>
        <dbReference type="ARBA" id="ARBA00004370"/>
    </source>
</evidence>
<evidence type="ECO:0000313" key="13">
    <source>
        <dbReference type="Ensembl" id="ENSONIP00000029417.1"/>
    </source>
</evidence>
<dbReference type="PROSITE" id="PS50017">
    <property type="entry name" value="DEATH_DOMAIN"/>
    <property type="match status" value="1"/>
</dbReference>
<dbReference type="Gene3D" id="2.60.220.30">
    <property type="match status" value="2"/>
</dbReference>
<feature type="repeat" description="ANK" evidence="9">
    <location>
        <begin position="706"/>
        <end position="738"/>
    </location>
</feature>
<dbReference type="FunFam" id="2.60.40.2660:FF:000001">
    <property type="entry name" value="Ankyrin-3 isoform 2"/>
    <property type="match status" value="1"/>
</dbReference>
<dbReference type="GO" id="GO:0007165">
    <property type="term" value="P:signal transduction"/>
    <property type="evidence" value="ECO:0007669"/>
    <property type="project" value="InterPro"/>
</dbReference>
<feature type="domain" description="Death" evidence="11">
    <location>
        <begin position="1432"/>
        <end position="1516"/>
    </location>
</feature>
<dbReference type="FunFam" id="2.60.220.30:FF:000001">
    <property type="entry name" value="Ankyrin-3 isoform 2"/>
    <property type="match status" value="1"/>
</dbReference>
<dbReference type="SUPFAM" id="SSF47986">
    <property type="entry name" value="DEATH domain"/>
    <property type="match status" value="1"/>
</dbReference>
<dbReference type="GeneTree" id="ENSGT00940000154939"/>
<evidence type="ECO:0000256" key="4">
    <source>
        <dbReference type="ARBA" id="ARBA00022553"/>
    </source>
</evidence>
<evidence type="ECO:0000313" key="14">
    <source>
        <dbReference type="Proteomes" id="UP000005207"/>
    </source>
</evidence>
<keyword evidence="8" id="KW-0206">Cytoskeleton</keyword>
<feature type="repeat" description="ANK" evidence="9">
    <location>
        <begin position="609"/>
        <end position="641"/>
    </location>
</feature>
<dbReference type="FunFam" id="1.10.533.10:FF:000002">
    <property type="entry name" value="Ankyrin-3 isoform 2"/>
    <property type="match status" value="1"/>
</dbReference>
<feature type="repeat" description="ANK" evidence="9">
    <location>
        <begin position="543"/>
        <end position="575"/>
    </location>
</feature>
<reference evidence="13" key="2">
    <citation type="submission" date="2025-09" db="UniProtKB">
        <authorList>
            <consortium name="Ensembl"/>
        </authorList>
    </citation>
    <scope>IDENTIFICATION</scope>
</reference>
<dbReference type="Gene3D" id="2.60.40.2660">
    <property type="match status" value="1"/>
</dbReference>
<dbReference type="GO" id="GO:0016020">
    <property type="term" value="C:membrane"/>
    <property type="evidence" value="ECO:0007669"/>
    <property type="project" value="UniProtKB-SubCell"/>
</dbReference>
<keyword evidence="7" id="KW-0472">Membrane</keyword>
<keyword evidence="4" id="KW-0597">Phosphoprotein</keyword>
<dbReference type="Pfam" id="PF13637">
    <property type="entry name" value="Ank_4"/>
    <property type="match status" value="1"/>
</dbReference>
<gene>
    <name evidence="13" type="primary">ANK3</name>
</gene>
<protein>
    <submittedName>
        <fullName evidence="13">Ankyrin 3</fullName>
    </submittedName>
</protein>
<dbReference type="PROSITE" id="PS50088">
    <property type="entry name" value="ANK_REPEAT"/>
    <property type="match status" value="19"/>
</dbReference>
<evidence type="ECO:0000259" key="11">
    <source>
        <dbReference type="PROSITE" id="PS50017"/>
    </source>
</evidence>
<dbReference type="Ensembl" id="ENSONIT00000060892.1">
    <property type="protein sequence ID" value="ENSONIP00000029417.1"/>
    <property type="gene ID" value="ENSONIG00000018274.2"/>
</dbReference>
<evidence type="ECO:0000259" key="12">
    <source>
        <dbReference type="PROSITE" id="PS51145"/>
    </source>
</evidence>
<dbReference type="Gene3D" id="1.10.533.10">
    <property type="entry name" value="Death Domain, Fas"/>
    <property type="match status" value="1"/>
</dbReference>
<dbReference type="InterPro" id="IPR051165">
    <property type="entry name" value="Multifunctional_ANK_Repeat"/>
</dbReference>